<keyword evidence="7" id="KW-0472">Membrane</keyword>
<dbReference type="PRINTS" id="PR00385">
    <property type="entry name" value="P450"/>
</dbReference>
<dbReference type="Pfam" id="PF00067">
    <property type="entry name" value="p450"/>
    <property type="match status" value="1"/>
</dbReference>
<comment type="similarity">
    <text evidence="8">Belongs to the cytochrome P450 family.</text>
</comment>
<dbReference type="InterPro" id="IPR051103">
    <property type="entry name" value="Plant_metabolite_P450s"/>
</dbReference>
<proteinExistence type="inferred from homology"/>
<evidence type="ECO:0000313" key="9">
    <source>
        <dbReference type="EMBL" id="KAK8477120.1"/>
    </source>
</evidence>
<dbReference type="PANTHER" id="PTHR24298">
    <property type="entry name" value="FLAVONOID 3'-MONOOXYGENASE-RELATED"/>
    <property type="match status" value="1"/>
</dbReference>
<dbReference type="InterPro" id="IPR002401">
    <property type="entry name" value="Cyt_P450_E_grp-I"/>
</dbReference>
<evidence type="ECO:0000256" key="8">
    <source>
        <dbReference type="RuleBase" id="RU000461"/>
    </source>
</evidence>
<dbReference type="CDD" id="cd11075">
    <property type="entry name" value="CYP77_89"/>
    <property type="match status" value="1"/>
</dbReference>
<evidence type="ECO:0000313" key="10">
    <source>
        <dbReference type="Proteomes" id="UP001396334"/>
    </source>
</evidence>
<keyword evidence="6" id="KW-1133">Transmembrane helix</keyword>
<dbReference type="PANTHER" id="PTHR24298:SF881">
    <property type="entry name" value="CYTOCHROME P450 89A2-LIKE"/>
    <property type="match status" value="1"/>
</dbReference>
<evidence type="ECO:0000256" key="7">
    <source>
        <dbReference type="ARBA" id="ARBA00023136"/>
    </source>
</evidence>
<evidence type="ECO:0000256" key="6">
    <source>
        <dbReference type="ARBA" id="ARBA00022989"/>
    </source>
</evidence>
<evidence type="ECO:0000256" key="2">
    <source>
        <dbReference type="ARBA" id="ARBA00004167"/>
    </source>
</evidence>
<keyword evidence="8" id="KW-0503">Monooxygenase</keyword>
<comment type="caution">
    <text evidence="9">The sequence shown here is derived from an EMBL/GenBank/DDBJ whole genome shotgun (WGS) entry which is preliminary data.</text>
</comment>
<sequence>MGVCFFILFIMSTTLLVKIFNSWSKRTGHQLPPAPPTIPFFGNLLWLLLKPLPHVKALSLPLRERYGPIYTLYMGSKPLIVIASHSLAHQALISNAAIFADRPQAMATDKFLSITMAFYGPTWLRLRRNLTSNIINSSRSTSFAYARKWVLDSLIIRLKSLISSSSNEFHHVEVREHIQHALFTLFALICFGERLEDDKIQHIKDLQRRLQSSFDRFKLLNLFPSLGKFLFSKRWEELRRLRRDQEKVFVPLIRARKSMREERYENDHEHSCVEPFLPYVDTLFDVHLIEEKRKLEEQEIVALCSEFFTGGTDTTSTALEWIMANLVKHPRIQVKLFEEIKGVISEGEAEIKDEDLGKMPYLRAVILESLRLHPPTHFLIPRSVTKDVVLGGFLVPKNSIVTFMVADMGRNGDVWENPMEFKPERFLSNGDGRKDFDVTGTKEIKMMTFGAGTRVCPAYRLALLHLEYFLANLILHFHFECANEDVDFTEKHEFTTVMQNPLQVQITPRPMITNRLVFNVE</sequence>
<dbReference type="InterPro" id="IPR036396">
    <property type="entry name" value="Cyt_P450_sf"/>
</dbReference>
<keyword evidence="5 8" id="KW-0479">Metal-binding</keyword>
<dbReference type="InterPro" id="IPR017972">
    <property type="entry name" value="Cyt_P450_CS"/>
</dbReference>
<dbReference type="PRINTS" id="PR00463">
    <property type="entry name" value="EP450I"/>
</dbReference>
<name>A0ABR1ZAX4_9ROSI</name>
<evidence type="ECO:0000256" key="3">
    <source>
        <dbReference type="ARBA" id="ARBA00022617"/>
    </source>
</evidence>
<comment type="cofactor">
    <cofactor evidence="1">
        <name>heme</name>
        <dbReference type="ChEBI" id="CHEBI:30413"/>
    </cofactor>
</comment>
<keyword evidence="10" id="KW-1185">Reference proteome</keyword>
<keyword evidence="4" id="KW-0812">Transmembrane</keyword>
<organism evidence="9 10">
    <name type="scientific">Hibiscus sabdariffa</name>
    <name type="common">roselle</name>
    <dbReference type="NCBI Taxonomy" id="183260"/>
    <lineage>
        <taxon>Eukaryota</taxon>
        <taxon>Viridiplantae</taxon>
        <taxon>Streptophyta</taxon>
        <taxon>Embryophyta</taxon>
        <taxon>Tracheophyta</taxon>
        <taxon>Spermatophyta</taxon>
        <taxon>Magnoliopsida</taxon>
        <taxon>eudicotyledons</taxon>
        <taxon>Gunneridae</taxon>
        <taxon>Pentapetalae</taxon>
        <taxon>rosids</taxon>
        <taxon>malvids</taxon>
        <taxon>Malvales</taxon>
        <taxon>Malvaceae</taxon>
        <taxon>Malvoideae</taxon>
        <taxon>Hibiscus</taxon>
    </lineage>
</organism>
<protein>
    <recommendedName>
        <fullName evidence="11">Cytochrome P450</fullName>
    </recommendedName>
</protein>
<evidence type="ECO:0000256" key="4">
    <source>
        <dbReference type="ARBA" id="ARBA00022692"/>
    </source>
</evidence>
<dbReference type="PROSITE" id="PS00086">
    <property type="entry name" value="CYTOCHROME_P450"/>
    <property type="match status" value="1"/>
</dbReference>
<dbReference type="EMBL" id="JBBPBN010001914">
    <property type="protein sequence ID" value="KAK8477120.1"/>
    <property type="molecule type" value="Genomic_DNA"/>
</dbReference>
<dbReference type="SUPFAM" id="SSF48264">
    <property type="entry name" value="Cytochrome P450"/>
    <property type="match status" value="1"/>
</dbReference>
<evidence type="ECO:0008006" key="11">
    <source>
        <dbReference type="Google" id="ProtNLM"/>
    </source>
</evidence>
<keyword evidence="3 8" id="KW-0349">Heme</keyword>
<dbReference type="Proteomes" id="UP001396334">
    <property type="component" value="Unassembled WGS sequence"/>
</dbReference>
<evidence type="ECO:0000256" key="1">
    <source>
        <dbReference type="ARBA" id="ARBA00001971"/>
    </source>
</evidence>
<accession>A0ABR1ZAX4</accession>
<reference evidence="9 10" key="1">
    <citation type="journal article" date="2024" name="G3 (Bethesda)">
        <title>Genome assembly of Hibiscus sabdariffa L. provides insights into metabolisms of medicinal natural products.</title>
        <authorList>
            <person name="Kim T."/>
        </authorList>
    </citation>
    <scope>NUCLEOTIDE SEQUENCE [LARGE SCALE GENOMIC DNA]</scope>
    <source>
        <strain evidence="9">TK-2024</strain>
        <tissue evidence="9">Old leaves</tissue>
    </source>
</reference>
<dbReference type="Gene3D" id="1.10.630.10">
    <property type="entry name" value="Cytochrome P450"/>
    <property type="match status" value="1"/>
</dbReference>
<dbReference type="InterPro" id="IPR001128">
    <property type="entry name" value="Cyt_P450"/>
</dbReference>
<evidence type="ECO:0000256" key="5">
    <source>
        <dbReference type="ARBA" id="ARBA00022723"/>
    </source>
</evidence>
<gene>
    <name evidence="9" type="ORF">V6N11_070820</name>
</gene>
<keyword evidence="8" id="KW-0408">Iron</keyword>
<keyword evidence="8" id="KW-0560">Oxidoreductase</keyword>
<comment type="subcellular location">
    <subcellularLocation>
        <location evidence="2">Membrane</location>
        <topology evidence="2">Single-pass membrane protein</topology>
    </subcellularLocation>
</comment>